<comment type="caution">
    <text evidence="1">The sequence shown here is derived from an EMBL/GenBank/DDBJ whole genome shotgun (WGS) entry which is preliminary data.</text>
</comment>
<gene>
    <name evidence="1" type="ORF">CDD80_3364</name>
</gene>
<evidence type="ECO:0000313" key="2">
    <source>
        <dbReference type="Proteomes" id="UP000226431"/>
    </source>
</evidence>
<proteinExistence type="predicted"/>
<evidence type="ECO:0000313" key="1">
    <source>
        <dbReference type="EMBL" id="PHH81082.1"/>
    </source>
</evidence>
<name>A0A2C5ZMR2_9HYPO</name>
<protein>
    <recommendedName>
        <fullName evidence="3">DNA2/NAM7 helicase-like C-terminal domain-containing protein</fullName>
    </recommendedName>
</protein>
<accession>A0A2C5ZMR2</accession>
<reference evidence="1 2" key="1">
    <citation type="submission" date="2017-06" db="EMBL/GenBank/DDBJ databases">
        <title>Ant-infecting Ophiocordyceps genomes reveal a high diversity of potential behavioral manipulation genes and a possible major role for enterotoxins.</title>
        <authorList>
            <person name="De Bekker C."/>
            <person name="Evans H.C."/>
            <person name="Brachmann A."/>
            <person name="Hughes D.P."/>
        </authorList>
    </citation>
    <scope>NUCLEOTIDE SEQUENCE [LARGE SCALE GENOMIC DNA]</scope>
    <source>
        <strain evidence="1 2">Map16</strain>
    </source>
</reference>
<keyword evidence="2" id="KW-1185">Reference proteome</keyword>
<sequence>MLQPFFLHVEGSFCIVDPVTKSQKNPDQVRAALNLLAELVSRDGVKAAIIAIISPYKANCKAVFYSGPTHVAVNSLSNRLEGVLSRSPGQKVAVFIVALLHRFGHVFCSAPTHVACDNLAGRLMRILVSVMQRHSASVPKSRMLLIPLVVRPYAEKEELESLVALLKDPQAVQERKANEINKWQLTISLAFPCGRQQHERSPGRSSAVDPRAIQERKFNEIKIWQPNLSLAFWFLVAFESDKVADTCPESSVPAGIRTMREAIKTIPDIASLRALVAGTLSWEDYNRDKTVQDNAFKTVFKLILQIATAAALIYHEAPEAIRERSPSDDAWVNGNAPIAGPYTLLDLTIKQRLSWTLH</sequence>
<dbReference type="AlphaFoldDB" id="A0A2C5ZMR2"/>
<dbReference type="STRING" id="2004952.A0A2C5ZMR2"/>
<dbReference type="Proteomes" id="UP000226431">
    <property type="component" value="Unassembled WGS sequence"/>
</dbReference>
<dbReference type="EMBL" id="NJES01000003">
    <property type="protein sequence ID" value="PHH81082.1"/>
    <property type="molecule type" value="Genomic_DNA"/>
</dbReference>
<dbReference type="OrthoDB" id="6513042at2759"/>
<evidence type="ECO:0008006" key="3">
    <source>
        <dbReference type="Google" id="ProtNLM"/>
    </source>
</evidence>
<organism evidence="1 2">
    <name type="scientific">Ophiocordyceps camponoti-rufipedis</name>
    <dbReference type="NCBI Taxonomy" id="2004952"/>
    <lineage>
        <taxon>Eukaryota</taxon>
        <taxon>Fungi</taxon>
        <taxon>Dikarya</taxon>
        <taxon>Ascomycota</taxon>
        <taxon>Pezizomycotina</taxon>
        <taxon>Sordariomycetes</taxon>
        <taxon>Hypocreomycetidae</taxon>
        <taxon>Hypocreales</taxon>
        <taxon>Ophiocordycipitaceae</taxon>
        <taxon>Ophiocordyceps</taxon>
    </lineage>
</organism>